<dbReference type="EMBL" id="GBRH01220536">
    <property type="protein sequence ID" value="JAD77359.1"/>
    <property type="molecule type" value="Transcribed_RNA"/>
</dbReference>
<keyword evidence="1" id="KW-0732">Signal</keyword>
<accession>A0A0A9CM16</accession>
<proteinExistence type="predicted"/>
<evidence type="ECO:0000313" key="2">
    <source>
        <dbReference type="EMBL" id="JAD77359.1"/>
    </source>
</evidence>
<organism evidence="2">
    <name type="scientific">Arundo donax</name>
    <name type="common">Giant reed</name>
    <name type="synonym">Donax arundinaceus</name>
    <dbReference type="NCBI Taxonomy" id="35708"/>
    <lineage>
        <taxon>Eukaryota</taxon>
        <taxon>Viridiplantae</taxon>
        <taxon>Streptophyta</taxon>
        <taxon>Embryophyta</taxon>
        <taxon>Tracheophyta</taxon>
        <taxon>Spermatophyta</taxon>
        <taxon>Magnoliopsida</taxon>
        <taxon>Liliopsida</taxon>
        <taxon>Poales</taxon>
        <taxon>Poaceae</taxon>
        <taxon>PACMAD clade</taxon>
        <taxon>Arundinoideae</taxon>
        <taxon>Arundineae</taxon>
        <taxon>Arundo</taxon>
    </lineage>
</organism>
<reference evidence="2" key="1">
    <citation type="submission" date="2014-09" db="EMBL/GenBank/DDBJ databases">
        <authorList>
            <person name="Magalhaes I.L.F."/>
            <person name="Oliveira U."/>
            <person name="Santos F.R."/>
            <person name="Vidigal T.H.D.A."/>
            <person name="Brescovit A.D."/>
            <person name="Santos A.J."/>
        </authorList>
    </citation>
    <scope>NUCLEOTIDE SEQUENCE</scope>
    <source>
        <tissue evidence="2">Shoot tissue taken approximately 20 cm above the soil surface</tissue>
    </source>
</reference>
<dbReference type="AlphaFoldDB" id="A0A0A9CM16"/>
<name>A0A0A9CM16_ARUDO</name>
<sequence>MQMVPSFLLFHSILKKLLPSLSAIQWRYVHQELACEMEPSREVPGALNLILATAVLNRLNRQSKTASLHTLERLQQLLNCF</sequence>
<reference evidence="2" key="2">
    <citation type="journal article" date="2015" name="Data Brief">
        <title>Shoot transcriptome of the giant reed, Arundo donax.</title>
        <authorList>
            <person name="Barrero R.A."/>
            <person name="Guerrero F.D."/>
            <person name="Moolhuijzen P."/>
            <person name="Goolsby J.A."/>
            <person name="Tidwell J."/>
            <person name="Bellgard S.E."/>
            <person name="Bellgard M.I."/>
        </authorList>
    </citation>
    <scope>NUCLEOTIDE SEQUENCE</scope>
    <source>
        <tissue evidence="2">Shoot tissue taken approximately 20 cm above the soil surface</tissue>
    </source>
</reference>
<feature type="chain" id="PRO_5002060848" evidence="1">
    <location>
        <begin position="24"/>
        <end position="81"/>
    </location>
</feature>
<evidence type="ECO:0000256" key="1">
    <source>
        <dbReference type="SAM" id="SignalP"/>
    </source>
</evidence>
<protein>
    <submittedName>
        <fullName evidence="2">Uncharacterized protein</fullName>
    </submittedName>
</protein>
<feature type="signal peptide" evidence="1">
    <location>
        <begin position="1"/>
        <end position="23"/>
    </location>
</feature>